<evidence type="ECO:0000313" key="1">
    <source>
        <dbReference type="EMBL" id="MFD1833826.1"/>
    </source>
</evidence>
<proteinExistence type="predicted"/>
<accession>A0ABW4PWK3</accession>
<comment type="caution">
    <text evidence="1">The sequence shown here is derived from an EMBL/GenBank/DDBJ whole genome shotgun (WGS) entry which is preliminary data.</text>
</comment>
<dbReference type="Proteomes" id="UP001597280">
    <property type="component" value="Unassembled WGS sequence"/>
</dbReference>
<dbReference type="RefSeq" id="WP_137771331.1">
    <property type="nucleotide sequence ID" value="NZ_BAAAIS010000005.1"/>
</dbReference>
<dbReference type="EMBL" id="JBHUFL010000001">
    <property type="protein sequence ID" value="MFD1833826.1"/>
    <property type="molecule type" value="Genomic_DNA"/>
</dbReference>
<name>A0ABW4PWK3_9MICO</name>
<protein>
    <recommendedName>
        <fullName evidence="3">DUF222 domain-containing protein</fullName>
    </recommendedName>
</protein>
<sequence length="451" mass="48312">MARSYATVGQMTTYAVDKAVSSPDLASHRDHTAHVELMLSHMLEFVLMAPRSREAFLRTIARSERETGAIVADPRPRRSSPDLVADLLPEDGAAEDAARLGVAVRVQSPLSTARLVRIAAALGPDPQDAIVSIVRSHDADAQRRTAAEATAQLEATTPAVPAIVVSTWSRIGKKLAKADPGHKDLWETIGEIGENAGSPVVQYPLDARALLTSPRVAEELHGHLELLRRASRELLNTSPRFSTRRGQVGAHLQAGVARARAGLELGEADRGTLVHARRGTQTPIPLGIGSLEDPAETAQADERLDALARDAAAWRADPSLLPDPPELIGTAVSPEAEGARLLLWALFHPTLLAERGFALAPARRQPALTSTTLALRLVEADGDPEVLYRISVGGAAPWTSLVPRVTREATAELAPESYAVAPGKGQSTSDFVWEVHRALRSLTIPLRDLRG</sequence>
<keyword evidence="2" id="KW-1185">Reference proteome</keyword>
<evidence type="ECO:0000313" key="2">
    <source>
        <dbReference type="Proteomes" id="UP001597280"/>
    </source>
</evidence>
<evidence type="ECO:0008006" key="3">
    <source>
        <dbReference type="Google" id="ProtNLM"/>
    </source>
</evidence>
<organism evidence="1 2">
    <name type="scientific">Brachybacterium rhamnosum</name>
    <dbReference type="NCBI Taxonomy" id="173361"/>
    <lineage>
        <taxon>Bacteria</taxon>
        <taxon>Bacillati</taxon>
        <taxon>Actinomycetota</taxon>
        <taxon>Actinomycetes</taxon>
        <taxon>Micrococcales</taxon>
        <taxon>Dermabacteraceae</taxon>
        <taxon>Brachybacterium</taxon>
    </lineage>
</organism>
<reference evidence="2" key="1">
    <citation type="journal article" date="2019" name="Int. J. Syst. Evol. Microbiol.">
        <title>The Global Catalogue of Microorganisms (GCM) 10K type strain sequencing project: providing services to taxonomists for standard genome sequencing and annotation.</title>
        <authorList>
            <consortium name="The Broad Institute Genomics Platform"/>
            <consortium name="The Broad Institute Genome Sequencing Center for Infectious Disease"/>
            <person name="Wu L."/>
            <person name="Ma J."/>
        </authorList>
    </citation>
    <scope>NUCLEOTIDE SEQUENCE [LARGE SCALE GENOMIC DNA]</scope>
    <source>
        <strain evidence="2">JCM 11650</strain>
    </source>
</reference>
<gene>
    <name evidence="1" type="ORF">ACFSDA_01940</name>
</gene>